<dbReference type="Gene3D" id="1.10.10.10">
    <property type="entry name" value="Winged helix-like DNA-binding domain superfamily/Winged helix DNA-binding domain"/>
    <property type="match status" value="1"/>
</dbReference>
<proteinExistence type="predicted"/>
<accession>A0A0P6X231</accession>
<dbReference type="AlphaFoldDB" id="A0A0P6X231"/>
<feature type="domain" description="HTH arsR-type" evidence="1">
    <location>
        <begin position="8"/>
        <end position="49"/>
    </location>
</feature>
<dbReference type="GO" id="GO:0003700">
    <property type="term" value="F:DNA-binding transcription factor activity"/>
    <property type="evidence" value="ECO:0007669"/>
    <property type="project" value="InterPro"/>
</dbReference>
<dbReference type="InterPro" id="IPR036390">
    <property type="entry name" value="WH_DNA-bd_sf"/>
</dbReference>
<dbReference type="SUPFAM" id="SSF46785">
    <property type="entry name" value="Winged helix' DNA-binding domain"/>
    <property type="match status" value="1"/>
</dbReference>
<name>A0A0P6X231_9CHLR</name>
<dbReference type="OrthoDB" id="166330at2"/>
<evidence type="ECO:0000259" key="1">
    <source>
        <dbReference type="Pfam" id="PF01022"/>
    </source>
</evidence>
<gene>
    <name evidence="2" type="ORF">AC812_10960</name>
</gene>
<dbReference type="RefSeq" id="WP_061916165.1">
    <property type="nucleotide sequence ID" value="NZ_DF967971.1"/>
</dbReference>
<dbReference type="EMBL" id="LGHJ01000016">
    <property type="protein sequence ID" value="KPL75013.1"/>
    <property type="molecule type" value="Genomic_DNA"/>
</dbReference>
<protein>
    <recommendedName>
        <fullName evidence="1">HTH arsR-type domain-containing protein</fullName>
    </recommendedName>
</protein>
<keyword evidence="3" id="KW-1185">Reference proteome</keyword>
<comment type="caution">
    <text evidence="2">The sequence shown here is derived from an EMBL/GenBank/DDBJ whole genome shotgun (WGS) entry which is preliminary data.</text>
</comment>
<organism evidence="2 3">
    <name type="scientific">Bellilinea caldifistulae</name>
    <dbReference type="NCBI Taxonomy" id="360411"/>
    <lineage>
        <taxon>Bacteria</taxon>
        <taxon>Bacillati</taxon>
        <taxon>Chloroflexota</taxon>
        <taxon>Anaerolineae</taxon>
        <taxon>Anaerolineales</taxon>
        <taxon>Anaerolineaceae</taxon>
        <taxon>Bellilinea</taxon>
    </lineage>
</organism>
<dbReference type="CDD" id="cd00090">
    <property type="entry name" value="HTH_ARSR"/>
    <property type="match status" value="1"/>
</dbReference>
<dbReference type="InterPro" id="IPR001845">
    <property type="entry name" value="HTH_ArsR_DNA-bd_dom"/>
</dbReference>
<evidence type="ECO:0000313" key="3">
    <source>
        <dbReference type="Proteomes" id="UP000050514"/>
    </source>
</evidence>
<sequence length="208" mass="23499">MGPHTAQQILEYLSEKPDSTVRQISHALRVTPADIRYHLSSLLKQNLVTLSSTTKNGQRGRPARTYVISPNIKPNNILLLAGAALSLLLNDSTVSQEYNLQRLSNQLFPPKPTPPGSFTPKIIQLVNRLNLSGYAARWEARPNGPCIIFTNCPYRQLLSQFPQLCEMDRLILQNHLETKITLEQHIHPNHSSPFTCRFSVTTQQKKKP</sequence>
<dbReference type="Proteomes" id="UP000050514">
    <property type="component" value="Unassembled WGS sequence"/>
</dbReference>
<dbReference type="STRING" id="360411.AC812_10960"/>
<evidence type="ECO:0000313" key="2">
    <source>
        <dbReference type="EMBL" id="KPL75013.1"/>
    </source>
</evidence>
<dbReference type="InterPro" id="IPR011991">
    <property type="entry name" value="ArsR-like_HTH"/>
</dbReference>
<reference evidence="2 3" key="1">
    <citation type="submission" date="2015-07" db="EMBL/GenBank/DDBJ databases">
        <title>Draft genome of Bellilinea caldifistulae DSM 17877.</title>
        <authorList>
            <person name="Hemp J."/>
            <person name="Ward L.M."/>
            <person name="Pace L.A."/>
            <person name="Fischer W.W."/>
        </authorList>
    </citation>
    <scope>NUCLEOTIDE SEQUENCE [LARGE SCALE GENOMIC DNA]</scope>
    <source>
        <strain evidence="2 3">GOMI-1</strain>
    </source>
</reference>
<dbReference type="InterPro" id="IPR036388">
    <property type="entry name" value="WH-like_DNA-bd_sf"/>
</dbReference>
<dbReference type="Pfam" id="PF01022">
    <property type="entry name" value="HTH_5"/>
    <property type="match status" value="1"/>
</dbReference>